<dbReference type="PANTHER" id="PTHR43317">
    <property type="entry name" value="THERMOSPERMINE SYNTHASE ACAULIS5"/>
    <property type="match status" value="1"/>
</dbReference>
<evidence type="ECO:0000256" key="4">
    <source>
        <dbReference type="PROSITE-ProRule" id="PRU00354"/>
    </source>
</evidence>
<accession>A0A100YW00</accession>
<dbReference type="NCBIfam" id="NF037959">
    <property type="entry name" value="MFS_SpdSyn"/>
    <property type="match status" value="1"/>
</dbReference>
<keyword evidence="2 4" id="KW-0808">Transferase</keyword>
<sequence>MADSPNSYFPSPAELLPHVVRTQSGLAIIHTTHAHGEWQRILSTGGVWQSATLLGPRRMEPPFAYHRAFGRVFDLVTKTQRLLAIGGGGFAFPKYVAEKHPATVTDVVEIDPAVIDVARRWFYLDEARELQQRGGGQLNVICADGRRVLNDTAPSSYDAIVLDAFVRDTPVLSLATVEAFQAAHQALSPHGVLLANVVPDENDPGNGFLRSVTADLVATFAHVEITLVVDHQNVGENYIVFASDAPLDLPDAIPFDEDFLGDALHDDTL</sequence>
<dbReference type="OrthoDB" id="9761985at2"/>
<dbReference type="STRING" id="1299998.AUL39_06970"/>
<evidence type="ECO:0000313" key="7">
    <source>
        <dbReference type="Proteomes" id="UP000054078"/>
    </source>
</evidence>
<keyword evidence="3 4" id="KW-0620">Polyamine biosynthesis</keyword>
<evidence type="ECO:0000256" key="3">
    <source>
        <dbReference type="ARBA" id="ARBA00023115"/>
    </source>
</evidence>
<evidence type="ECO:0000256" key="1">
    <source>
        <dbReference type="ARBA" id="ARBA00007867"/>
    </source>
</evidence>
<evidence type="ECO:0000259" key="5">
    <source>
        <dbReference type="PROSITE" id="PS51006"/>
    </source>
</evidence>
<protein>
    <recommendedName>
        <fullName evidence="5">PABS domain-containing protein</fullName>
    </recommendedName>
</protein>
<dbReference type="PANTHER" id="PTHR43317:SF1">
    <property type="entry name" value="THERMOSPERMINE SYNTHASE ACAULIS5"/>
    <property type="match status" value="1"/>
</dbReference>
<dbReference type="RefSeq" id="WP_059054847.1">
    <property type="nucleotide sequence ID" value="NZ_LOJF01000009.1"/>
</dbReference>
<name>A0A100YW00_TRASO</name>
<feature type="domain" description="PABS" evidence="5">
    <location>
        <begin position="1"/>
        <end position="244"/>
    </location>
</feature>
<dbReference type="Pfam" id="PF01564">
    <property type="entry name" value="Spermine_synth"/>
    <property type="match status" value="1"/>
</dbReference>
<dbReference type="Proteomes" id="UP000054078">
    <property type="component" value="Unassembled WGS sequence"/>
</dbReference>
<dbReference type="GO" id="GO:0016740">
    <property type="term" value="F:transferase activity"/>
    <property type="evidence" value="ECO:0007669"/>
    <property type="project" value="UniProtKB-UniRule"/>
</dbReference>
<keyword evidence="7" id="KW-1185">Reference proteome</keyword>
<evidence type="ECO:0000256" key="2">
    <source>
        <dbReference type="ARBA" id="ARBA00022679"/>
    </source>
</evidence>
<gene>
    <name evidence="6" type="ORF">AUL39_06970</name>
</gene>
<comment type="similarity">
    <text evidence="1">Belongs to the spermidine/spermine synthase family.</text>
</comment>
<dbReference type="InterPro" id="IPR030374">
    <property type="entry name" value="PABS"/>
</dbReference>
<comment type="caution">
    <text evidence="6">The sequence shown here is derived from an EMBL/GenBank/DDBJ whole genome shotgun (WGS) entry which is preliminary data.</text>
</comment>
<reference evidence="6 7" key="1">
    <citation type="submission" date="2015-12" db="EMBL/GenBank/DDBJ databases">
        <title>Draft Genome Sequence of Olsenella scatoligenes SK9K4T; a Producer of 3-Methylindole- (skatole) and 4-Methylphenol- (p-cresol) Isolated from Pig Feces.</title>
        <authorList>
            <person name="Li X."/>
            <person name="Borg B."/>
            <person name="Canibe N."/>
        </authorList>
    </citation>
    <scope>NUCLEOTIDE SEQUENCE [LARGE SCALE GENOMIC DNA]</scope>
    <source>
        <strain evidence="6 7">SK9K4</strain>
    </source>
</reference>
<dbReference type="InterPro" id="IPR029063">
    <property type="entry name" value="SAM-dependent_MTases_sf"/>
</dbReference>
<feature type="active site" description="Proton acceptor" evidence="4">
    <location>
        <position position="163"/>
    </location>
</feature>
<dbReference type="AlphaFoldDB" id="A0A100YW00"/>
<dbReference type="PROSITE" id="PS51006">
    <property type="entry name" value="PABS_2"/>
    <property type="match status" value="1"/>
</dbReference>
<dbReference type="SUPFAM" id="SSF53335">
    <property type="entry name" value="S-adenosyl-L-methionine-dependent methyltransferases"/>
    <property type="match status" value="1"/>
</dbReference>
<dbReference type="Gene3D" id="3.40.50.150">
    <property type="entry name" value="Vaccinia Virus protein VP39"/>
    <property type="match status" value="1"/>
</dbReference>
<dbReference type="GO" id="GO:0006596">
    <property type="term" value="P:polyamine biosynthetic process"/>
    <property type="evidence" value="ECO:0007669"/>
    <property type="project" value="UniProtKB-UniRule"/>
</dbReference>
<organism evidence="6 7">
    <name type="scientific">Tractidigestivibacter scatoligenes</name>
    <name type="common">Olsenella scatoligenes</name>
    <dbReference type="NCBI Taxonomy" id="1299998"/>
    <lineage>
        <taxon>Bacteria</taxon>
        <taxon>Bacillati</taxon>
        <taxon>Actinomycetota</taxon>
        <taxon>Coriobacteriia</taxon>
        <taxon>Coriobacteriales</taxon>
        <taxon>Atopobiaceae</taxon>
        <taxon>Tractidigestivibacter</taxon>
    </lineage>
</organism>
<dbReference type="CDD" id="cd02440">
    <property type="entry name" value="AdoMet_MTases"/>
    <property type="match status" value="1"/>
</dbReference>
<proteinExistence type="inferred from homology"/>
<dbReference type="EMBL" id="LOJF01000009">
    <property type="protein sequence ID" value="KUH58700.1"/>
    <property type="molecule type" value="Genomic_DNA"/>
</dbReference>
<evidence type="ECO:0000313" key="6">
    <source>
        <dbReference type="EMBL" id="KUH58700.1"/>
    </source>
</evidence>